<gene>
    <name evidence="1" type="ORF">DESPIG_01207</name>
</gene>
<protein>
    <submittedName>
        <fullName evidence="1">Uncharacterized protein</fullName>
    </submittedName>
</protein>
<proteinExistence type="predicted"/>
<comment type="caution">
    <text evidence="1">The sequence shown here is derived from an EMBL/GenBank/DDBJ whole genome shotgun (WGS) entry which is preliminary data.</text>
</comment>
<dbReference type="AlphaFoldDB" id="B6WT04"/>
<reference evidence="1 2" key="2">
    <citation type="submission" date="2008-10" db="EMBL/GenBank/DDBJ databases">
        <authorList>
            <person name="Fulton L."/>
            <person name="Clifton S."/>
            <person name="Fulton B."/>
            <person name="Xu J."/>
            <person name="Minx P."/>
            <person name="Pepin K.H."/>
            <person name="Johnson M."/>
            <person name="Bhonagiri V."/>
            <person name="Nash W.E."/>
            <person name="Mardis E.R."/>
            <person name="Wilson R.K."/>
        </authorList>
    </citation>
    <scope>NUCLEOTIDE SEQUENCE [LARGE SCALE GENOMIC DNA]</scope>
    <source>
        <strain evidence="1 2">ATCC 29098</strain>
    </source>
</reference>
<accession>B6WT04</accession>
<evidence type="ECO:0000313" key="1">
    <source>
        <dbReference type="EMBL" id="EEB33915.1"/>
    </source>
</evidence>
<sequence length="60" mass="7043">MLRVFSSVRLRPLSESKAGAAFFLRTYLRGAFSMGVENTHYRKTAMRCKKMLWDWKKKGV</sequence>
<organism evidence="1 2">
    <name type="scientific">Desulfovibrio piger ATCC 29098</name>
    <dbReference type="NCBI Taxonomy" id="411464"/>
    <lineage>
        <taxon>Bacteria</taxon>
        <taxon>Pseudomonadati</taxon>
        <taxon>Thermodesulfobacteriota</taxon>
        <taxon>Desulfovibrionia</taxon>
        <taxon>Desulfovibrionales</taxon>
        <taxon>Desulfovibrionaceae</taxon>
        <taxon>Desulfovibrio</taxon>
    </lineage>
</organism>
<dbReference type="EMBL" id="ABXU01000029">
    <property type="protein sequence ID" value="EEB33915.1"/>
    <property type="molecule type" value="Genomic_DNA"/>
</dbReference>
<dbReference type="HOGENOM" id="CLU_2933886_0_0_7"/>
<name>B6WT04_9BACT</name>
<reference evidence="1 2" key="1">
    <citation type="submission" date="2008-10" db="EMBL/GenBank/DDBJ databases">
        <title>Draft genome sequence of Desulvovibrio piger (ATCC 29098).</title>
        <authorList>
            <person name="Sudarsanam P."/>
            <person name="Ley R."/>
            <person name="Guruge J."/>
            <person name="Turnbaugh P.J."/>
            <person name="Mahowald M."/>
            <person name="Liep D."/>
            <person name="Gordon J."/>
        </authorList>
    </citation>
    <scope>NUCLEOTIDE SEQUENCE [LARGE SCALE GENOMIC DNA]</scope>
    <source>
        <strain evidence="1 2">ATCC 29098</strain>
    </source>
</reference>
<evidence type="ECO:0000313" key="2">
    <source>
        <dbReference type="Proteomes" id="UP000003676"/>
    </source>
</evidence>
<dbReference type="Proteomes" id="UP000003676">
    <property type="component" value="Unassembled WGS sequence"/>
</dbReference>